<dbReference type="Gene3D" id="1.10.3860.10">
    <property type="entry name" value="Sodium:dicarboxylate symporter"/>
    <property type="match status" value="1"/>
</dbReference>
<feature type="compositionally biased region" description="Polar residues" evidence="12">
    <location>
        <begin position="513"/>
        <end position="523"/>
    </location>
</feature>
<evidence type="ECO:0000256" key="6">
    <source>
        <dbReference type="ARBA" id="ARBA00022847"/>
    </source>
</evidence>
<dbReference type="GO" id="GO:0015194">
    <property type="term" value="F:L-serine transmembrane transporter activity"/>
    <property type="evidence" value="ECO:0007669"/>
    <property type="project" value="Ensembl"/>
</dbReference>
<keyword evidence="3 11" id="KW-0813">Transport</keyword>
<dbReference type="InterPro" id="IPR050746">
    <property type="entry name" value="DAACS"/>
</dbReference>
<evidence type="ECO:0000256" key="9">
    <source>
        <dbReference type="ARBA" id="ARBA00023136"/>
    </source>
</evidence>
<dbReference type="PRINTS" id="PR00173">
    <property type="entry name" value="EDTRNSPORT"/>
</dbReference>
<feature type="transmembrane region" description="Helical" evidence="11">
    <location>
        <begin position="119"/>
        <end position="141"/>
    </location>
</feature>
<dbReference type="GO" id="GO:0042470">
    <property type="term" value="C:melanosome"/>
    <property type="evidence" value="ECO:0007669"/>
    <property type="project" value="UniProtKB-SubCell"/>
</dbReference>
<dbReference type="InterPro" id="IPR001991">
    <property type="entry name" value="Na-dicarboxylate_symporter"/>
</dbReference>
<keyword evidence="5 11" id="KW-0812">Transmembrane</keyword>
<keyword evidence="14" id="KW-1185">Reference proteome</keyword>
<dbReference type="GeneTree" id="ENSGT00940000157081"/>
<keyword evidence="6 11" id="KW-0769">Symport</keyword>
<evidence type="ECO:0000256" key="3">
    <source>
        <dbReference type="ARBA" id="ARBA00022448"/>
    </source>
</evidence>
<name>H0YVR9_TAEGU</name>
<feature type="transmembrane region" description="Helical" evidence="11">
    <location>
        <begin position="325"/>
        <end position="348"/>
    </location>
</feature>
<dbReference type="GO" id="GO:0005254">
    <property type="term" value="F:chloride channel activity"/>
    <property type="evidence" value="ECO:0007669"/>
    <property type="project" value="Ensembl"/>
</dbReference>
<feature type="region of interest" description="Disordered" evidence="12">
    <location>
        <begin position="494"/>
        <end position="531"/>
    </location>
</feature>
<feature type="transmembrane region" description="Helical" evidence="11">
    <location>
        <begin position="219"/>
        <end position="236"/>
    </location>
</feature>
<evidence type="ECO:0000256" key="7">
    <source>
        <dbReference type="ARBA" id="ARBA00022989"/>
    </source>
</evidence>
<dbReference type="GO" id="GO:0015184">
    <property type="term" value="F:L-cystine transmembrane transporter activity"/>
    <property type="evidence" value="ECO:0007669"/>
    <property type="project" value="Ensembl"/>
</dbReference>
<dbReference type="Pfam" id="PF00375">
    <property type="entry name" value="SDF"/>
    <property type="match status" value="1"/>
</dbReference>
<feature type="transmembrane region" description="Helical" evidence="11">
    <location>
        <begin position="87"/>
        <end position="107"/>
    </location>
</feature>
<dbReference type="InParanoid" id="H0YVR9"/>
<dbReference type="GO" id="GO:0034590">
    <property type="term" value="F:L-hydroxyproline transmembrane transporter activity"/>
    <property type="evidence" value="ECO:0007669"/>
    <property type="project" value="Ensembl"/>
</dbReference>
<dbReference type="GO" id="GO:0015180">
    <property type="term" value="F:L-alanine transmembrane transporter activity"/>
    <property type="evidence" value="ECO:0007669"/>
    <property type="project" value="Ensembl"/>
</dbReference>
<dbReference type="AlphaFoldDB" id="H0YVR9"/>
<evidence type="ECO:0000256" key="1">
    <source>
        <dbReference type="ARBA" id="ARBA00004141"/>
    </source>
</evidence>
<dbReference type="GO" id="GO:0005813">
    <property type="term" value="C:centrosome"/>
    <property type="evidence" value="ECO:0007669"/>
    <property type="project" value="Ensembl"/>
</dbReference>
<dbReference type="GO" id="GO:0015195">
    <property type="term" value="F:L-threonine transmembrane transporter activity"/>
    <property type="evidence" value="ECO:0007669"/>
    <property type="project" value="Ensembl"/>
</dbReference>
<comment type="similarity">
    <text evidence="11">Belongs to the dicarboxylate/amino acid:cation symporter (DAACS) (TC 2.A.23) family.</text>
</comment>
<feature type="transmembrane region" description="Helical" evidence="11">
    <location>
        <begin position="256"/>
        <end position="276"/>
    </location>
</feature>
<evidence type="ECO:0000256" key="2">
    <source>
        <dbReference type="ARBA" id="ARBA00004223"/>
    </source>
</evidence>
<dbReference type="Proteomes" id="UP000007754">
    <property type="component" value="Chromosome 3"/>
</dbReference>
<dbReference type="GO" id="GO:0050890">
    <property type="term" value="P:cognition"/>
    <property type="evidence" value="ECO:0007669"/>
    <property type="project" value="Ensembl"/>
</dbReference>
<dbReference type="RefSeq" id="XP_030125125.1">
    <property type="nucleotide sequence ID" value="XM_030269265.4"/>
</dbReference>
<dbReference type="HOGENOM" id="CLU_019375_6_5_1"/>
<feature type="transmembrane region" description="Helical" evidence="11">
    <location>
        <begin position="296"/>
        <end position="319"/>
    </location>
</feature>
<dbReference type="InterPro" id="IPR018107">
    <property type="entry name" value="Na-dicarboxylate_symporter_CS"/>
</dbReference>
<proteinExistence type="inferred from homology"/>
<evidence type="ECO:0000313" key="14">
    <source>
        <dbReference type="Proteomes" id="UP000007754"/>
    </source>
</evidence>
<reference evidence="13" key="3">
    <citation type="submission" date="2025-09" db="UniProtKB">
        <authorList>
            <consortium name="Ensembl"/>
        </authorList>
    </citation>
    <scope>IDENTIFICATION</scope>
</reference>
<dbReference type="GO" id="GO:0015193">
    <property type="term" value="F:L-proline transmembrane transporter activity"/>
    <property type="evidence" value="ECO:0007669"/>
    <property type="project" value="Ensembl"/>
</dbReference>
<dbReference type="GO" id="GO:1904273">
    <property type="term" value="P:L-alanine import across plasma membrane"/>
    <property type="evidence" value="ECO:0007669"/>
    <property type="project" value="Ensembl"/>
</dbReference>
<evidence type="ECO:0000313" key="13">
    <source>
        <dbReference type="Ensembl" id="ENSTGUP00000002390.2"/>
    </source>
</evidence>
<evidence type="ECO:0000256" key="4">
    <source>
        <dbReference type="ARBA" id="ARBA00022553"/>
    </source>
</evidence>
<dbReference type="SUPFAM" id="SSF118215">
    <property type="entry name" value="Proton glutamate symport protein"/>
    <property type="match status" value="1"/>
</dbReference>
<evidence type="ECO:0000256" key="10">
    <source>
        <dbReference type="ARBA" id="ARBA00023180"/>
    </source>
</evidence>
<dbReference type="GO" id="GO:0005882">
    <property type="term" value="C:intermediate filament"/>
    <property type="evidence" value="ECO:0007669"/>
    <property type="project" value="Ensembl"/>
</dbReference>
<dbReference type="GeneID" id="100228071"/>
<dbReference type="GO" id="GO:0015293">
    <property type="term" value="F:symporter activity"/>
    <property type="evidence" value="ECO:0007669"/>
    <property type="project" value="UniProtKB-UniRule"/>
</dbReference>
<dbReference type="FunCoup" id="H0YVR9">
    <property type="interactions" value="14"/>
</dbReference>
<dbReference type="KEGG" id="tgu:100228071"/>
<dbReference type="STRING" id="59729.ENSTGUP00000002390"/>
<accession>H0YVR9</accession>
<dbReference type="GO" id="GO:0005886">
    <property type="term" value="C:plasma membrane"/>
    <property type="evidence" value="ECO:0007669"/>
    <property type="project" value="Ensembl"/>
</dbReference>
<keyword evidence="8" id="KW-0007">Acetylation</keyword>
<reference evidence="13" key="2">
    <citation type="submission" date="2025-08" db="UniProtKB">
        <authorList>
            <consortium name="Ensembl"/>
        </authorList>
    </citation>
    <scope>IDENTIFICATION</scope>
</reference>
<dbReference type="GO" id="GO:0140009">
    <property type="term" value="P:L-aspartate import across plasma membrane"/>
    <property type="evidence" value="ECO:0007669"/>
    <property type="project" value="Ensembl"/>
</dbReference>
<organism evidence="13 14">
    <name type="scientific">Taeniopygia guttata</name>
    <name type="common">Zebra finch</name>
    <name type="synonym">Poephila guttata</name>
    <dbReference type="NCBI Taxonomy" id="59729"/>
    <lineage>
        <taxon>Eukaryota</taxon>
        <taxon>Metazoa</taxon>
        <taxon>Chordata</taxon>
        <taxon>Craniata</taxon>
        <taxon>Vertebrata</taxon>
        <taxon>Euteleostomi</taxon>
        <taxon>Archelosauria</taxon>
        <taxon>Archosauria</taxon>
        <taxon>Dinosauria</taxon>
        <taxon>Saurischia</taxon>
        <taxon>Theropoda</taxon>
        <taxon>Coelurosauria</taxon>
        <taxon>Aves</taxon>
        <taxon>Neognathae</taxon>
        <taxon>Neoaves</taxon>
        <taxon>Telluraves</taxon>
        <taxon>Australaves</taxon>
        <taxon>Passeriformes</taxon>
        <taxon>Passeroidea</taxon>
        <taxon>Estrildidae</taxon>
        <taxon>Estrildinae</taxon>
        <taxon>Taeniopygia</taxon>
    </lineage>
</organism>
<comment type="subcellular location">
    <subcellularLocation>
        <location evidence="2">Melanosome</location>
    </subcellularLocation>
    <subcellularLocation>
        <location evidence="1 11">Membrane</location>
        <topology evidence="1 11">Multi-pass membrane protein</topology>
    </subcellularLocation>
</comment>
<keyword evidence="10" id="KW-0325">Glycoprotein</keyword>
<keyword evidence="9 11" id="KW-0472">Membrane</keyword>
<reference evidence="13 14" key="1">
    <citation type="journal article" date="2010" name="Nature">
        <title>The genome of a songbird.</title>
        <authorList>
            <person name="Warren W.C."/>
            <person name="Clayton D.F."/>
            <person name="Ellegren H."/>
            <person name="Arnold A.P."/>
            <person name="Hillier L.W."/>
            <person name="Kunstner A."/>
            <person name="Searle S."/>
            <person name="White S."/>
            <person name="Vilella A.J."/>
            <person name="Fairley S."/>
            <person name="Heger A."/>
            <person name="Kong L."/>
            <person name="Ponting C.P."/>
            <person name="Jarvis E.D."/>
            <person name="Mello C.V."/>
            <person name="Minx P."/>
            <person name="Lovell P."/>
            <person name="Velho T.A."/>
            <person name="Ferris M."/>
            <person name="Balakrishnan C.N."/>
            <person name="Sinha S."/>
            <person name="Blatti C."/>
            <person name="London S.E."/>
            <person name="Li Y."/>
            <person name="Lin Y.C."/>
            <person name="George J."/>
            <person name="Sweedler J."/>
            <person name="Southey B."/>
            <person name="Gunaratne P."/>
            <person name="Watson M."/>
            <person name="Nam K."/>
            <person name="Backstrom N."/>
            <person name="Smeds L."/>
            <person name="Nabholz B."/>
            <person name="Itoh Y."/>
            <person name="Whitney O."/>
            <person name="Pfenning A.R."/>
            <person name="Howard J."/>
            <person name="Volker M."/>
            <person name="Skinner B.M."/>
            <person name="Griffin D.K."/>
            <person name="Ye L."/>
            <person name="McLaren W.M."/>
            <person name="Flicek P."/>
            <person name="Quesada V."/>
            <person name="Velasco G."/>
            <person name="Lopez-Otin C."/>
            <person name="Puente X.S."/>
            <person name="Olender T."/>
            <person name="Lancet D."/>
            <person name="Smit A.F."/>
            <person name="Hubley R."/>
            <person name="Konkel M.K."/>
            <person name="Walker J.A."/>
            <person name="Batzer M.A."/>
            <person name="Gu W."/>
            <person name="Pollock D.D."/>
            <person name="Chen L."/>
            <person name="Cheng Z."/>
            <person name="Eichler E.E."/>
            <person name="Stapley J."/>
            <person name="Slate J."/>
            <person name="Ekblom R."/>
            <person name="Birkhead T."/>
            <person name="Burke T."/>
            <person name="Burt D."/>
            <person name="Scharff C."/>
            <person name="Adam I."/>
            <person name="Richard H."/>
            <person name="Sultan M."/>
            <person name="Soldatov A."/>
            <person name="Lehrach H."/>
            <person name="Edwards S.V."/>
            <person name="Yang S.P."/>
            <person name="Li X."/>
            <person name="Graves T."/>
            <person name="Fulton L."/>
            <person name="Nelson J."/>
            <person name="Chinwalla A."/>
            <person name="Hou S."/>
            <person name="Mardis E.R."/>
            <person name="Wilson R.K."/>
        </authorList>
    </citation>
    <scope>NUCLEOTIDE SEQUENCE [LARGE SCALE GENOMIC DNA]</scope>
</reference>
<feature type="region of interest" description="Disordered" evidence="12">
    <location>
        <begin position="1"/>
        <end position="29"/>
    </location>
</feature>
<sequence>MEAAAAGEGKAGHGRNGHAEGPAAEQRRGGGARLRGCRAFLRRNALVLLTVSGVVAGVALGAAVRGAALGPAQVSYLAFPGELLLRMLRMVILPLVVCSLVSGAASLDTRSLGRLGGIAVAYFLGTTLLASGLAVALGFIIRPGAGASALNTQLGLPGALPKSKETVDSFLDLIRNLFPANLVAAAFETYATDYQMLLRNTTLGNITLEKVPIGTEIRGMNILGLVMFALVLGVALKKLGPEGEDLIRFFNSFNEATMVLVTWIMWYVPIGIMFLVGSKIVEMEDIVLLVTSLGKYIFASILGHVIHGGIILPLIYFAATRQNPYRFLLGLITPLATAFATCSSSATLPSMIKCIEENNGVDKRISRFILPIGATVNMDGAAIFQCMAAVFIAQLNNVDLNPGQIFTILVTATASSVGAAGVPAGGVLTIAIILEAIGLPTNDLSLILAVDWIVDRTTTVVNVEGDALGAGILNYLNEKDKKEREQELKEVTVEAVANSKSEAETSPLVTHKNPVSNTSSTADPESKESVL</sequence>
<dbReference type="PANTHER" id="PTHR11958:SF20">
    <property type="entry name" value="NEUTRAL AMINO ACID TRANSPORTER A"/>
    <property type="match status" value="1"/>
</dbReference>
<dbReference type="Ensembl" id="ENSTGUT00000002412.2">
    <property type="protein sequence ID" value="ENSTGUP00000002390.2"/>
    <property type="gene ID" value="ENSTGUG00000002315.2"/>
</dbReference>
<dbReference type="PROSITE" id="PS00713">
    <property type="entry name" value="NA_DICARBOXYL_SYMP_1"/>
    <property type="match status" value="1"/>
</dbReference>
<dbReference type="CTD" id="6509"/>
<dbReference type="GO" id="GO:0015813">
    <property type="term" value="P:L-glutamate transmembrane transport"/>
    <property type="evidence" value="ECO:0007669"/>
    <property type="project" value="TreeGrafter"/>
</dbReference>
<evidence type="ECO:0000256" key="11">
    <source>
        <dbReference type="RuleBase" id="RU361216"/>
    </source>
</evidence>
<dbReference type="PROSITE" id="PS00714">
    <property type="entry name" value="NA_DICARBOXYL_SYMP_2"/>
    <property type="match status" value="1"/>
</dbReference>
<protein>
    <recommendedName>
        <fullName evidence="11">Amino acid transporter</fullName>
    </recommendedName>
</protein>
<dbReference type="OrthoDB" id="5877963at2759"/>
<feature type="transmembrane region" description="Helical" evidence="11">
    <location>
        <begin position="45"/>
        <end position="67"/>
    </location>
</feature>
<evidence type="ECO:0000256" key="5">
    <source>
        <dbReference type="ARBA" id="ARBA00022692"/>
    </source>
</evidence>
<dbReference type="InterPro" id="IPR036458">
    <property type="entry name" value="Na:dicarbo_symporter_sf"/>
</dbReference>
<evidence type="ECO:0000256" key="8">
    <source>
        <dbReference type="ARBA" id="ARBA00022990"/>
    </source>
</evidence>
<dbReference type="FunFam" id="1.10.3860.10:FF:000005">
    <property type="entry name" value="Amino acid transporter"/>
    <property type="match status" value="1"/>
</dbReference>
<evidence type="ECO:0000256" key="12">
    <source>
        <dbReference type="SAM" id="MobiDB-lite"/>
    </source>
</evidence>
<gene>
    <name evidence="13" type="primary">SLC1A4</name>
</gene>
<keyword evidence="7 11" id="KW-1133">Transmembrane helix</keyword>
<dbReference type="OMA" id="GIMFVVH"/>
<dbReference type="GO" id="GO:1903812">
    <property type="term" value="P:L-serine import across plasma membrane"/>
    <property type="evidence" value="ECO:0007669"/>
    <property type="project" value="Ensembl"/>
</dbReference>
<dbReference type="GO" id="GO:0015183">
    <property type="term" value="F:L-aspartate transmembrane transporter activity"/>
    <property type="evidence" value="ECO:0007669"/>
    <property type="project" value="Ensembl"/>
</dbReference>
<keyword evidence="4" id="KW-0597">Phosphoprotein</keyword>
<dbReference type="GO" id="GO:0015824">
    <property type="term" value="P:proline transport"/>
    <property type="evidence" value="ECO:0007669"/>
    <property type="project" value="Ensembl"/>
</dbReference>
<dbReference type="PANTHER" id="PTHR11958">
    <property type="entry name" value="SODIUM/DICARBOXYLATE SYMPORTER-RELATED"/>
    <property type="match status" value="1"/>
</dbReference>